<reference evidence="2" key="1">
    <citation type="journal article" date="2019" name="Int. J. Syst. Evol. Microbiol.">
        <title>The Global Catalogue of Microorganisms (GCM) 10K type strain sequencing project: providing services to taxonomists for standard genome sequencing and annotation.</title>
        <authorList>
            <consortium name="The Broad Institute Genomics Platform"/>
            <consortium name="The Broad Institute Genome Sequencing Center for Infectious Disease"/>
            <person name="Wu L."/>
            <person name="Ma J."/>
        </authorList>
    </citation>
    <scope>NUCLEOTIDE SEQUENCE [LARGE SCALE GENOMIC DNA]</scope>
    <source>
        <strain evidence="2">JCM 15577</strain>
    </source>
</reference>
<protein>
    <submittedName>
        <fullName evidence="1">Alkaline phosphatase family protein</fullName>
    </submittedName>
</protein>
<keyword evidence="2" id="KW-1185">Reference proteome</keyword>
<dbReference type="InterPro" id="IPR017850">
    <property type="entry name" value="Alkaline_phosphatase_core_sf"/>
</dbReference>
<evidence type="ECO:0000313" key="1">
    <source>
        <dbReference type="EMBL" id="GAA1692991.1"/>
    </source>
</evidence>
<dbReference type="InterPro" id="IPR002591">
    <property type="entry name" value="Phosphodiest/P_Trfase"/>
</dbReference>
<proteinExistence type="predicted"/>
<dbReference type="Pfam" id="PF01663">
    <property type="entry name" value="Phosphodiest"/>
    <property type="match status" value="1"/>
</dbReference>
<gene>
    <name evidence="1" type="ORF">GCM10009808_07710</name>
</gene>
<sequence>MPEVSRALTGNGTWLRPARSAVVILIDGLGMAQLRARVGHARFLSAAAGPHERARTAFPSTTATALTGLLTGAPAGRHGIVGYRVKVPGTRVLANQLRGWEDGALDSDWHRLPALTSTMGTAGVRAVVVSKPEYARTGFTRATTTGAEFVGVSGVEERVARAMEEARTPGTFVYLYVPELDSLGHRFGWESDRWTAMLERVDGALRGSVPDHAAQIGVIVTADHGMIDVPPAGHVLLTEGDGLLEDVVEVAGEPRMLHLYTAPARAAAVANAWRESEESRSWVFTRAEAIEEGLFGDVDPVVQDRIGDVLVAARSRVAYYDDRLTDKAAQRMVGQHGSLTLEETLVPLLRLGAFAP</sequence>
<organism evidence="1 2">
    <name type="scientific">Microbacterium sediminicola</name>
    <dbReference type="NCBI Taxonomy" id="415210"/>
    <lineage>
        <taxon>Bacteria</taxon>
        <taxon>Bacillati</taxon>
        <taxon>Actinomycetota</taxon>
        <taxon>Actinomycetes</taxon>
        <taxon>Micrococcales</taxon>
        <taxon>Microbacteriaceae</taxon>
        <taxon>Microbacterium</taxon>
    </lineage>
</organism>
<dbReference type="SUPFAM" id="SSF53649">
    <property type="entry name" value="Alkaline phosphatase-like"/>
    <property type="match status" value="1"/>
</dbReference>
<dbReference type="PANTHER" id="PTHR10151:SF120">
    <property type="entry name" value="BIS(5'-ADENOSYL)-TRIPHOSPHATASE"/>
    <property type="match status" value="1"/>
</dbReference>
<accession>A0ABP4TT15</accession>
<evidence type="ECO:0000313" key="2">
    <source>
        <dbReference type="Proteomes" id="UP001501690"/>
    </source>
</evidence>
<dbReference type="PANTHER" id="PTHR10151">
    <property type="entry name" value="ECTONUCLEOTIDE PYROPHOSPHATASE/PHOSPHODIESTERASE"/>
    <property type="match status" value="1"/>
</dbReference>
<dbReference type="Gene3D" id="3.40.720.10">
    <property type="entry name" value="Alkaline Phosphatase, subunit A"/>
    <property type="match status" value="1"/>
</dbReference>
<dbReference type="EMBL" id="BAAAPL010000001">
    <property type="protein sequence ID" value="GAA1692991.1"/>
    <property type="molecule type" value="Genomic_DNA"/>
</dbReference>
<name>A0ABP4TT15_9MICO</name>
<comment type="caution">
    <text evidence="1">The sequence shown here is derived from an EMBL/GenBank/DDBJ whole genome shotgun (WGS) entry which is preliminary data.</text>
</comment>
<dbReference type="Proteomes" id="UP001501690">
    <property type="component" value="Unassembled WGS sequence"/>
</dbReference>